<organism evidence="4 6">
    <name type="scientific">Mycoplasma struthionis</name>
    <dbReference type="NCBI Taxonomy" id="538220"/>
    <lineage>
        <taxon>Bacteria</taxon>
        <taxon>Bacillati</taxon>
        <taxon>Mycoplasmatota</taxon>
        <taxon>Mollicutes</taxon>
        <taxon>Mycoplasmataceae</taxon>
        <taxon>Mycoplasma</taxon>
    </lineage>
</organism>
<dbReference type="Gene3D" id="4.10.520.10">
    <property type="entry name" value="IHF-like DNA-binding proteins"/>
    <property type="match status" value="1"/>
</dbReference>
<evidence type="ECO:0000313" key="7">
    <source>
        <dbReference type="Proteomes" id="UP000317904"/>
    </source>
</evidence>
<dbReference type="Proteomes" id="UP000317904">
    <property type="component" value="Unassembled WGS sequence"/>
</dbReference>
<evidence type="ECO:0000313" key="4">
    <source>
        <dbReference type="EMBL" id="AZG68793.1"/>
    </source>
</evidence>
<dbReference type="RefSeq" id="WP_124724486.1">
    <property type="nucleotide sequence ID" value="NZ_CP034044.1"/>
</dbReference>
<evidence type="ECO:0000313" key="6">
    <source>
        <dbReference type="Proteomes" id="UP000275883"/>
    </source>
</evidence>
<accession>A0A502M1R7</accession>
<reference evidence="4 6" key="1">
    <citation type="submission" date="2018-11" db="EMBL/GenBank/DDBJ databases">
        <title>Genome sequence of Mycoplasma struthionis sp. nov.</title>
        <authorList>
            <person name="Spergser J."/>
        </authorList>
    </citation>
    <scope>NUCLEOTIDE SEQUENCE [LARGE SCALE GENOMIC DNA]</scope>
    <source>
        <strain evidence="4 6">237IA</strain>
    </source>
</reference>
<evidence type="ECO:0000256" key="1">
    <source>
        <dbReference type="ARBA" id="ARBA00023067"/>
    </source>
</evidence>
<evidence type="ECO:0000256" key="2">
    <source>
        <dbReference type="ARBA" id="ARBA00023125"/>
    </source>
</evidence>
<dbReference type="EMBL" id="CP034044">
    <property type="protein sequence ID" value="AZG68793.1"/>
    <property type="molecule type" value="Genomic_DNA"/>
</dbReference>
<reference evidence="5 7" key="2">
    <citation type="submission" date="2019-06" db="EMBL/GenBank/DDBJ databases">
        <title>A comparative genomics study of ostrich specific Mycoplasmas.</title>
        <authorList>
            <person name="Botes A."/>
            <person name="Nel T."/>
        </authorList>
    </citation>
    <scope>NUCLEOTIDE SEQUENCE [LARGE SCALE GENOMIC DNA]</scope>
    <source>
        <strain evidence="5 7">Ms01</strain>
    </source>
</reference>
<accession>A0A3G8LGH6</accession>
<dbReference type="KEGG" id="mstr:EGN60_02395"/>
<dbReference type="Proteomes" id="UP000275883">
    <property type="component" value="Chromosome"/>
</dbReference>
<protein>
    <submittedName>
        <fullName evidence="4">HU family DNA-binding protein</fullName>
    </submittedName>
</protein>
<dbReference type="AlphaFoldDB" id="A0A3G8LGH6"/>
<dbReference type="SMART" id="SM00411">
    <property type="entry name" value="BHL"/>
    <property type="match status" value="1"/>
</dbReference>
<sequence length="91" mass="10317">MNKKELIIKTSQISGYQQTTVEAVLDEVITIITDEIKSGNTVSISGWGLFSSKQVEGRTRTHNITKKTIQTDPRIEPRFKFSKAYKTKVNN</sequence>
<dbReference type="OrthoDB" id="9799835at2"/>
<dbReference type="InterPro" id="IPR000119">
    <property type="entry name" value="Hist_DNA-bd"/>
</dbReference>
<proteinExistence type="inferred from homology"/>
<dbReference type="GO" id="GO:0030527">
    <property type="term" value="F:structural constituent of chromatin"/>
    <property type="evidence" value="ECO:0007669"/>
    <property type="project" value="InterPro"/>
</dbReference>
<dbReference type="GO" id="GO:0003677">
    <property type="term" value="F:DNA binding"/>
    <property type="evidence" value="ECO:0007669"/>
    <property type="project" value="UniProtKB-KW"/>
</dbReference>
<keyword evidence="6" id="KW-1185">Reference proteome</keyword>
<gene>
    <name evidence="4" type="ORF">EGN60_02395</name>
    <name evidence="5" type="ORF">FJM01_02270</name>
</gene>
<dbReference type="EMBL" id="VFSY01000025">
    <property type="protein sequence ID" value="TPI01567.1"/>
    <property type="molecule type" value="Genomic_DNA"/>
</dbReference>
<evidence type="ECO:0000256" key="3">
    <source>
        <dbReference type="RuleBase" id="RU003939"/>
    </source>
</evidence>
<keyword evidence="2 4" id="KW-0238">DNA-binding</keyword>
<evidence type="ECO:0000313" key="5">
    <source>
        <dbReference type="EMBL" id="TPI01567.1"/>
    </source>
</evidence>
<dbReference type="GO" id="GO:0030261">
    <property type="term" value="P:chromosome condensation"/>
    <property type="evidence" value="ECO:0007669"/>
    <property type="project" value="UniProtKB-KW"/>
</dbReference>
<dbReference type="PANTHER" id="PTHR33175">
    <property type="entry name" value="DNA-BINDING PROTEIN HU"/>
    <property type="match status" value="1"/>
</dbReference>
<dbReference type="PANTHER" id="PTHR33175:SF3">
    <property type="entry name" value="DNA-BINDING PROTEIN HU-BETA"/>
    <property type="match status" value="1"/>
</dbReference>
<comment type="similarity">
    <text evidence="3">Belongs to the bacterial histone-like protein family.</text>
</comment>
<name>A0A3G8LGH6_9MOLU</name>
<dbReference type="InterPro" id="IPR010992">
    <property type="entry name" value="IHF-like_DNA-bd_dom_sf"/>
</dbReference>
<dbReference type="Pfam" id="PF00216">
    <property type="entry name" value="Bac_DNA_binding"/>
    <property type="match status" value="1"/>
</dbReference>
<keyword evidence="1" id="KW-0226">DNA condensation</keyword>
<dbReference type="SUPFAM" id="SSF47729">
    <property type="entry name" value="IHF-like DNA-binding proteins"/>
    <property type="match status" value="1"/>
</dbReference>